<dbReference type="Gene3D" id="3.20.20.120">
    <property type="entry name" value="Enolase-like C-terminal domain"/>
    <property type="match status" value="1"/>
</dbReference>
<dbReference type="PANTHER" id="PTHR48073:SF2">
    <property type="entry name" value="O-SUCCINYLBENZOATE SYNTHASE"/>
    <property type="match status" value="1"/>
</dbReference>
<dbReference type="PANTHER" id="PTHR48073">
    <property type="entry name" value="O-SUCCINYLBENZOATE SYNTHASE-RELATED"/>
    <property type="match status" value="1"/>
</dbReference>
<feature type="domain" description="Mandelate racemase/muconate lactonizing enzyme C-terminal" evidence="3">
    <location>
        <begin position="124"/>
        <end position="223"/>
    </location>
</feature>
<dbReference type="Proteomes" id="UP000317990">
    <property type="component" value="Unassembled WGS sequence"/>
</dbReference>
<organism evidence="4 5">
    <name type="scientific">Aphanocapsa feldmannii 277cV</name>
    <dbReference type="NCBI Taxonomy" id="2507553"/>
    <lineage>
        <taxon>Bacteria</taxon>
        <taxon>Bacillati</taxon>
        <taxon>Cyanobacteriota</taxon>
        <taxon>Cyanophyceae</taxon>
        <taxon>Oscillatoriophycideae</taxon>
        <taxon>Chroococcales</taxon>
        <taxon>Microcystaceae</taxon>
        <taxon>Aphanocapsa</taxon>
    </lineage>
</organism>
<proteinExistence type="predicted"/>
<evidence type="ECO:0000313" key="5">
    <source>
        <dbReference type="Proteomes" id="UP000317990"/>
    </source>
</evidence>
<name>A0A524RLK3_9CHRO</name>
<evidence type="ECO:0000313" key="4">
    <source>
        <dbReference type="EMBL" id="TGG90950.1"/>
    </source>
</evidence>
<gene>
    <name evidence="4" type="ORF">ERJ67_09660</name>
</gene>
<evidence type="ECO:0000256" key="1">
    <source>
        <dbReference type="ARBA" id="ARBA00022723"/>
    </source>
</evidence>
<dbReference type="Gene3D" id="3.30.390.10">
    <property type="entry name" value="Enolase-like, N-terminal domain"/>
    <property type="match status" value="1"/>
</dbReference>
<dbReference type="AlphaFoldDB" id="A0A524RLK3"/>
<accession>A0A524RLK3</accession>
<dbReference type="InterPro" id="IPR029017">
    <property type="entry name" value="Enolase-like_N"/>
</dbReference>
<sequence>MQLSLRLTPLPLSRRSGRGDPLPRMGQLITLTQPDGRSGRGSWAPLGSNPAGTTVTPALPNPWTVPRAKLDRQALEAWIRAIPADAPPSMACLGFALGSALGELDGLWRSPLPPLEPVGLLQEGAAALASLPTLQAQGIRRFKWKVAGAGLAAPEEQRLLTALLAQLPADSELRLDANGLWDPATCRGWLRILEDEPRIRWIEQPLAVDDPMLPELIATHGHRLALDESLANLRLLDVWLHRAMPAYLVLRASQLGDPRRLMDRIAAHPGRLVISTAFEGALARPVLDHLGGLAVASGAPAPGLAVGVAMEPETCWPATAAGSNERVGG</sequence>
<dbReference type="InterPro" id="IPR013342">
    <property type="entry name" value="Mandelate_racemase_C"/>
</dbReference>
<evidence type="ECO:0000259" key="3">
    <source>
        <dbReference type="SMART" id="SM00922"/>
    </source>
</evidence>
<dbReference type="GO" id="GO:0003824">
    <property type="term" value="F:catalytic activity"/>
    <property type="evidence" value="ECO:0007669"/>
    <property type="project" value="UniProtKB-ARBA"/>
</dbReference>
<evidence type="ECO:0000256" key="2">
    <source>
        <dbReference type="SAM" id="MobiDB-lite"/>
    </source>
</evidence>
<dbReference type="InterPro" id="IPR036849">
    <property type="entry name" value="Enolase-like_C_sf"/>
</dbReference>
<protein>
    <recommendedName>
        <fullName evidence="3">Mandelate racemase/muconate lactonizing enzyme C-terminal domain-containing protein</fullName>
    </recommendedName>
</protein>
<dbReference type="Pfam" id="PF13378">
    <property type="entry name" value="MR_MLE_C"/>
    <property type="match status" value="1"/>
</dbReference>
<keyword evidence="1" id="KW-0479">Metal-binding</keyword>
<reference evidence="4 5" key="1">
    <citation type="journal article" date="2019" name="mSystems">
        <title>Life at home and on the roam: Genomic adaptions reflect the dual lifestyle of an intracellular, facultative symbiont.</title>
        <authorList>
            <person name="Burgsdorf I."/>
        </authorList>
    </citation>
    <scope>NUCLEOTIDE SEQUENCE [LARGE SCALE GENOMIC DNA]</scope>
    <source>
        <strain evidence="4">277cV</strain>
    </source>
</reference>
<dbReference type="SMART" id="SM00922">
    <property type="entry name" value="MR_MLE"/>
    <property type="match status" value="1"/>
</dbReference>
<dbReference type="SUPFAM" id="SSF51604">
    <property type="entry name" value="Enolase C-terminal domain-like"/>
    <property type="match status" value="1"/>
</dbReference>
<feature type="region of interest" description="Disordered" evidence="2">
    <location>
        <begin position="1"/>
        <end position="54"/>
    </location>
</feature>
<dbReference type="GO" id="GO:0046872">
    <property type="term" value="F:metal ion binding"/>
    <property type="evidence" value="ECO:0007669"/>
    <property type="project" value="UniProtKB-KW"/>
</dbReference>
<dbReference type="EMBL" id="SRMO01000084">
    <property type="protein sequence ID" value="TGG90950.1"/>
    <property type="molecule type" value="Genomic_DNA"/>
</dbReference>
<feature type="compositionally biased region" description="Low complexity" evidence="2">
    <location>
        <begin position="1"/>
        <end position="14"/>
    </location>
</feature>
<dbReference type="InterPro" id="IPR029065">
    <property type="entry name" value="Enolase_C-like"/>
</dbReference>
<comment type="caution">
    <text evidence="4">The sequence shown here is derived from an EMBL/GenBank/DDBJ whole genome shotgun (WGS) entry which is preliminary data.</text>
</comment>